<dbReference type="Ensembl" id="ENSTMTT00000017011.1">
    <property type="protein sequence ID" value="ENSTMTP00000016425.1"/>
    <property type="gene ID" value="ENSTMTG00000012021.1"/>
</dbReference>
<dbReference type="Gene3D" id="1.20.1070.10">
    <property type="entry name" value="Rhodopsin 7-helix transmembrane proteins"/>
    <property type="match status" value="1"/>
</dbReference>
<keyword evidence="8" id="KW-1185">Reference proteome</keyword>
<keyword evidence="4 6" id="KW-0472">Membrane</keyword>
<evidence type="ECO:0000256" key="4">
    <source>
        <dbReference type="ARBA" id="ARBA00023136"/>
    </source>
</evidence>
<evidence type="ECO:0008006" key="9">
    <source>
        <dbReference type="Google" id="ProtNLM"/>
    </source>
</evidence>
<proteinExistence type="predicted"/>
<keyword evidence="5" id="KW-0807">Transducer</keyword>
<sequence>MEGNQTTITEFILLGFGDLPQLQTLLFLLFLVIYIVTVAGNILIIGLIVADQNLHTPMYFFLGNLLHTIRLDCPGK</sequence>
<evidence type="ECO:0000256" key="3">
    <source>
        <dbReference type="ARBA" id="ARBA00022989"/>
    </source>
</evidence>
<dbReference type="GO" id="GO:0016020">
    <property type="term" value="C:membrane"/>
    <property type="evidence" value="ECO:0007669"/>
    <property type="project" value="UniProtKB-SubCell"/>
</dbReference>
<evidence type="ECO:0000256" key="5">
    <source>
        <dbReference type="ARBA" id="ARBA00023224"/>
    </source>
</evidence>
<evidence type="ECO:0000313" key="8">
    <source>
        <dbReference type="Proteomes" id="UP000472274"/>
    </source>
</evidence>
<dbReference type="InParanoid" id="A0A674J5A4"/>
<evidence type="ECO:0000256" key="1">
    <source>
        <dbReference type="ARBA" id="ARBA00004141"/>
    </source>
</evidence>
<dbReference type="AlphaFoldDB" id="A0A674J5A4"/>
<feature type="transmembrane region" description="Helical" evidence="6">
    <location>
        <begin position="25"/>
        <end position="50"/>
    </location>
</feature>
<dbReference type="Proteomes" id="UP000472274">
    <property type="component" value="Unplaced"/>
</dbReference>
<evidence type="ECO:0000256" key="6">
    <source>
        <dbReference type="SAM" id="Phobius"/>
    </source>
</evidence>
<name>A0A674J5A4_9SAUR</name>
<dbReference type="GeneTree" id="ENSGT01150000286990"/>
<comment type="subcellular location">
    <subcellularLocation>
        <location evidence="1">Membrane</location>
        <topology evidence="1">Multi-pass membrane protein</topology>
    </subcellularLocation>
</comment>
<keyword evidence="3 6" id="KW-1133">Transmembrane helix</keyword>
<reference evidence="7" key="1">
    <citation type="submission" date="2025-08" db="UniProtKB">
        <authorList>
            <consortium name="Ensembl"/>
        </authorList>
    </citation>
    <scope>IDENTIFICATION</scope>
</reference>
<accession>A0A674J5A4</accession>
<dbReference type="GO" id="GO:0004984">
    <property type="term" value="F:olfactory receptor activity"/>
    <property type="evidence" value="ECO:0007669"/>
    <property type="project" value="InterPro"/>
</dbReference>
<dbReference type="PANTHER" id="PTHR48001">
    <property type="entry name" value="OLFACTORY RECEPTOR"/>
    <property type="match status" value="1"/>
</dbReference>
<dbReference type="GO" id="GO:0007186">
    <property type="term" value="P:G protein-coupled receptor signaling pathway"/>
    <property type="evidence" value="ECO:0007669"/>
    <property type="project" value="InterPro"/>
</dbReference>
<dbReference type="SUPFAM" id="SSF81321">
    <property type="entry name" value="Family A G protein-coupled receptor-like"/>
    <property type="match status" value="1"/>
</dbReference>
<dbReference type="Pfam" id="PF13853">
    <property type="entry name" value="7tm_4"/>
    <property type="match status" value="1"/>
</dbReference>
<organism evidence="7 8">
    <name type="scientific">Terrapene triunguis</name>
    <name type="common">Three-toed box turtle</name>
    <dbReference type="NCBI Taxonomy" id="2587831"/>
    <lineage>
        <taxon>Eukaryota</taxon>
        <taxon>Metazoa</taxon>
        <taxon>Chordata</taxon>
        <taxon>Craniata</taxon>
        <taxon>Vertebrata</taxon>
        <taxon>Euteleostomi</taxon>
        <taxon>Archelosauria</taxon>
        <taxon>Testudinata</taxon>
        <taxon>Testudines</taxon>
        <taxon>Cryptodira</taxon>
        <taxon>Durocryptodira</taxon>
        <taxon>Testudinoidea</taxon>
        <taxon>Emydidae</taxon>
        <taxon>Terrapene</taxon>
    </lineage>
</organism>
<evidence type="ECO:0000256" key="2">
    <source>
        <dbReference type="ARBA" id="ARBA00022692"/>
    </source>
</evidence>
<evidence type="ECO:0000313" key="7">
    <source>
        <dbReference type="Ensembl" id="ENSTMTP00000016425.1"/>
    </source>
</evidence>
<keyword evidence="2 6" id="KW-0812">Transmembrane</keyword>
<protein>
    <recommendedName>
        <fullName evidence="9">G-protein coupled receptors family 1 profile domain-containing protein</fullName>
    </recommendedName>
</protein>
<dbReference type="InterPro" id="IPR000725">
    <property type="entry name" value="Olfact_rcpt"/>
</dbReference>
<reference evidence="7" key="2">
    <citation type="submission" date="2025-09" db="UniProtKB">
        <authorList>
            <consortium name="Ensembl"/>
        </authorList>
    </citation>
    <scope>IDENTIFICATION</scope>
</reference>